<reference evidence="1 2" key="1">
    <citation type="journal article" date="2024" name="Proc. Natl. Acad. Sci. U.S.A.">
        <title>The evolutionary genomics of adaptation to stress in wild rhizobium bacteria.</title>
        <authorList>
            <person name="Kehlet-Delgado H."/>
            <person name="Montoya A.P."/>
            <person name="Jensen K.T."/>
            <person name="Wendlandt C.E."/>
            <person name="Dexheimer C."/>
            <person name="Roberts M."/>
            <person name="Torres Martinez L."/>
            <person name="Friesen M.L."/>
            <person name="Griffitts J.S."/>
            <person name="Porter S.S."/>
        </authorList>
    </citation>
    <scope>NUCLEOTIDE SEQUENCE [LARGE SCALE GENOMIC DNA]</scope>
    <source>
        <strain evidence="1 2">M0468</strain>
    </source>
</reference>
<proteinExistence type="predicted"/>
<keyword evidence="2" id="KW-1185">Reference proteome</keyword>
<evidence type="ECO:0000313" key="2">
    <source>
        <dbReference type="Proteomes" id="UP001480082"/>
    </source>
</evidence>
<protein>
    <submittedName>
        <fullName evidence="1">DUF5906 domain-containing protein</fullName>
    </submittedName>
</protein>
<evidence type="ECO:0000313" key="1">
    <source>
        <dbReference type="EMBL" id="MER9286400.1"/>
    </source>
</evidence>
<gene>
    <name evidence="1" type="ORF">NKI81_20950</name>
</gene>
<comment type="caution">
    <text evidence="1">The sequence shown here is derived from an EMBL/GenBank/DDBJ whole genome shotgun (WGS) entry which is preliminary data.</text>
</comment>
<sequence length="799" mass="88710">MNVILSPGAPVNPVAQDYSQASAHIAALTGQDANSAVVDIRALHDTDKARPGHAMRGTLQQLWPTITGYQSQGFGIFLNVNQLDGNGRELANVQSIRAHVIDLDNLSAAQNLERAAAWYPAPSFAVQTSQSKYHCYWPVAPQYRDNDRYTLIQRKLRQFFDSDKSVIDPTRVLRLAGTLHLKDPQQPHLASCFSLPGYGYATPPEALEAALASVNVIDGSGGRRELGEPSLAAPSLDWLRFALKLLDPNDLDRGEWISFSAAVKQAGWTLTDPDTLFHIWSGWCARFAGNDLGENLKQWLSFRNTEVGWPSIERRVPSLLAYQHLMVPPSQPVETIPAMPGTTSSAVPPMPAPPELDCSGEMLTHMEQQQWFKGCVLIGPENRIIGPRGIRYDVGSFNASYGGKKFIIDGTGKVTDEAWKAATRSTIWTVRKVDGTCFRPDLPTGEITGDGLGRSYLNTYVPARIETLAGDPTPFLRHLALVLPNPDDQRILLEFLAHNARYPGHKIPWAPLIQSVEGVGKNVFKQVIRHAIDKQYFYQPKAKQLNDSGSKFNGWMDSKLFFLVDEIKTDDKRDMVETLKPFITETELEIEGKGVNQRMADTPSNWMFFSNHKDAIPITTNSRRFAIFYSPIQTLDDLRSRGMDDAYFNSLYAWLGDHQNGGHQMGLRIVANYLLTYPIERGALPTRAPATSSTAEALIESRGWLETMIAEAVDDHLNGFRAGWINTAAVTRLLREQNKKDVQPATVGKAVGELGYHRIGQAGRGYFQDDAANPNKRGVLWNANPLAIAANYGRDQGYE</sequence>
<organism evidence="1 2">
    <name type="scientific">Mesorhizobium australicum</name>
    <dbReference type="NCBI Taxonomy" id="536018"/>
    <lineage>
        <taxon>Bacteria</taxon>
        <taxon>Pseudomonadati</taxon>
        <taxon>Pseudomonadota</taxon>
        <taxon>Alphaproteobacteria</taxon>
        <taxon>Hyphomicrobiales</taxon>
        <taxon>Phyllobacteriaceae</taxon>
        <taxon>Mesorhizobium</taxon>
    </lineage>
</organism>
<dbReference type="Proteomes" id="UP001480082">
    <property type="component" value="Unassembled WGS sequence"/>
</dbReference>
<dbReference type="EMBL" id="JAMYRI010000012">
    <property type="protein sequence ID" value="MER9286400.1"/>
    <property type="molecule type" value="Genomic_DNA"/>
</dbReference>
<accession>A0ACC6T384</accession>
<name>A0ACC6T384_9HYPH</name>